<dbReference type="GO" id="GO:0003677">
    <property type="term" value="F:DNA binding"/>
    <property type="evidence" value="ECO:0007669"/>
    <property type="project" value="InterPro"/>
</dbReference>
<reference evidence="2" key="1">
    <citation type="journal article" date="2020" name="Nature">
        <title>Giant virus diversity and host interactions through global metagenomics.</title>
        <authorList>
            <person name="Schulz F."/>
            <person name="Roux S."/>
            <person name="Paez-Espino D."/>
            <person name="Jungbluth S."/>
            <person name="Walsh D.A."/>
            <person name="Denef V.J."/>
            <person name="McMahon K.D."/>
            <person name="Konstantinidis K.T."/>
            <person name="Eloe-Fadrosh E.A."/>
            <person name="Kyrpides N.C."/>
            <person name="Woyke T."/>
        </authorList>
    </citation>
    <scope>NUCLEOTIDE SEQUENCE</scope>
    <source>
        <strain evidence="2">GVMAG-M-3300009182-46</strain>
    </source>
</reference>
<dbReference type="GO" id="GO:0051276">
    <property type="term" value="P:chromosome organization"/>
    <property type="evidence" value="ECO:0007669"/>
    <property type="project" value="InterPro"/>
</dbReference>
<dbReference type="EMBL" id="MN739035">
    <property type="protein sequence ID" value="QHT36289.1"/>
    <property type="molecule type" value="Genomic_DNA"/>
</dbReference>
<dbReference type="AlphaFoldDB" id="A0A6C0F6U3"/>
<dbReference type="Pfam" id="PF19060">
    <property type="entry name" value="DVNP"/>
    <property type="match status" value="1"/>
</dbReference>
<dbReference type="InterPro" id="IPR043928">
    <property type="entry name" value="DNVP"/>
</dbReference>
<evidence type="ECO:0000313" key="2">
    <source>
        <dbReference type="EMBL" id="QHT36289.1"/>
    </source>
</evidence>
<accession>A0A6C0F6U3</accession>
<feature type="compositionally biased region" description="Basic residues" evidence="1">
    <location>
        <begin position="77"/>
        <end position="86"/>
    </location>
</feature>
<feature type="compositionally biased region" description="Basic residues" evidence="1">
    <location>
        <begin position="121"/>
        <end position="134"/>
    </location>
</feature>
<proteinExistence type="predicted"/>
<feature type="region of interest" description="Disordered" evidence="1">
    <location>
        <begin position="77"/>
        <end position="165"/>
    </location>
</feature>
<evidence type="ECO:0000256" key="1">
    <source>
        <dbReference type="SAM" id="MobiDB-lite"/>
    </source>
</evidence>
<sequence length="165" mass="17587">MPSSKKSGFQMTVGTRAQVWHGTAKKTSGGLMKSNLLQNKNGRIVSKSKHNSAKKEKRLVKAGYLTKKGKFGFVKSGTRKMRKSKSQRGGGVADNAAPFGAPDETSYNGPVLQMEAGQSAGKRRRRHGKRHGKRGGYALSPANYNGQGEGLGDSIGVQNRAGLGN</sequence>
<organism evidence="2">
    <name type="scientific">viral metagenome</name>
    <dbReference type="NCBI Taxonomy" id="1070528"/>
    <lineage>
        <taxon>unclassified sequences</taxon>
        <taxon>metagenomes</taxon>
        <taxon>organismal metagenomes</taxon>
    </lineage>
</organism>
<name>A0A6C0F6U3_9ZZZZ</name>
<protein>
    <submittedName>
        <fullName evidence="2">Uncharacterized protein</fullName>
    </submittedName>
</protein>